<evidence type="ECO:0000313" key="5">
    <source>
        <dbReference type="Proteomes" id="UP000678513"/>
    </source>
</evidence>
<gene>
    <name evidence="4" type="ORF">J5A65_01080</name>
</gene>
<evidence type="ECO:0000256" key="1">
    <source>
        <dbReference type="ARBA" id="ARBA00022723"/>
    </source>
</evidence>
<protein>
    <recommendedName>
        <fullName evidence="3">HIRAN domain-containing protein</fullName>
    </recommendedName>
</protein>
<evidence type="ECO:0000313" key="4">
    <source>
        <dbReference type="EMBL" id="QUC08377.1"/>
    </source>
</evidence>
<name>A0ABX7Y5B2_9ACTN</name>
<organism evidence="4 5">
    <name type="scientific">Arachnia rubra</name>
    <dbReference type="NCBI Taxonomy" id="1547448"/>
    <lineage>
        <taxon>Bacteria</taxon>
        <taxon>Bacillati</taxon>
        <taxon>Actinomycetota</taxon>
        <taxon>Actinomycetes</taxon>
        <taxon>Propionibacteriales</taxon>
        <taxon>Propionibacteriaceae</taxon>
        <taxon>Arachnia</taxon>
    </lineage>
</organism>
<dbReference type="RefSeq" id="WP_212324206.1">
    <property type="nucleotide sequence ID" value="NZ_AP024463.1"/>
</dbReference>
<keyword evidence="1" id="KW-0479">Metal-binding</keyword>
<dbReference type="Proteomes" id="UP000678513">
    <property type="component" value="Chromosome"/>
</dbReference>
<sequence>MRSAAVLDRVEAAASGQDTDDLLVLWQRPSTREIVPIGRFSRTANGYSFVYTRAAAEKRDFRPLLGLPDLHQRYDSQQIPAVFSQRVMSPSRSDYGKYLAMLGLSEQEQVTPWEQIVHSGGRRVGDTLQFMRVPVVRDGRAIACFLANGVRHIPGDVLRLPGRKVRVTREQQEAALEKLRAGDLVLLEPEQGNPEDDHAILVTSGGVPLGWVPRVLSSSLRALVEGGTCHATVRRIGRSDTPYHLRLVLDLDVQVSDDFAFDPEGRWVPLVG</sequence>
<dbReference type="InterPro" id="IPR014905">
    <property type="entry name" value="HIRAN"/>
</dbReference>
<keyword evidence="2" id="KW-0378">Hydrolase</keyword>
<proteinExistence type="predicted"/>
<dbReference type="Gene3D" id="3.30.70.2330">
    <property type="match status" value="1"/>
</dbReference>
<dbReference type="Pfam" id="PF08797">
    <property type="entry name" value="HIRAN"/>
    <property type="match status" value="1"/>
</dbReference>
<feature type="domain" description="HIRAN" evidence="3">
    <location>
        <begin position="177"/>
        <end position="246"/>
    </location>
</feature>
<evidence type="ECO:0000259" key="3">
    <source>
        <dbReference type="Pfam" id="PF08797"/>
    </source>
</evidence>
<keyword evidence="5" id="KW-1185">Reference proteome</keyword>
<dbReference type="EMBL" id="CP072384">
    <property type="protein sequence ID" value="QUC08377.1"/>
    <property type="molecule type" value="Genomic_DNA"/>
</dbReference>
<evidence type="ECO:0000256" key="2">
    <source>
        <dbReference type="ARBA" id="ARBA00022801"/>
    </source>
</evidence>
<accession>A0ABX7Y5B2</accession>
<reference evidence="4 5" key="1">
    <citation type="submission" date="2021-03" db="EMBL/GenBank/DDBJ databases">
        <title>Human Oral Microbial Genomes.</title>
        <authorList>
            <person name="Johnston C.D."/>
            <person name="Chen T."/>
            <person name="Dewhirst F.E."/>
        </authorList>
    </citation>
    <scope>NUCLEOTIDE SEQUENCE [LARGE SCALE GENOMIC DNA]</scope>
    <source>
        <strain evidence="4 5">DSMZ 100122</strain>
    </source>
</reference>